<evidence type="ECO:0000313" key="10">
    <source>
        <dbReference type="EMBL" id="MPN37400.1"/>
    </source>
</evidence>
<dbReference type="Gene3D" id="3.40.50.10800">
    <property type="entry name" value="NadA-like"/>
    <property type="match status" value="1"/>
</dbReference>
<keyword evidence="8" id="KW-0408">Iron</keyword>
<dbReference type="GO" id="GO:0051539">
    <property type="term" value="F:4 iron, 4 sulfur cluster binding"/>
    <property type="evidence" value="ECO:0007669"/>
    <property type="project" value="UniProtKB-KW"/>
</dbReference>
<evidence type="ECO:0000256" key="9">
    <source>
        <dbReference type="ARBA" id="ARBA00023014"/>
    </source>
</evidence>
<dbReference type="AlphaFoldDB" id="A0A645HF79"/>
<dbReference type="Pfam" id="PF02445">
    <property type="entry name" value="NadA"/>
    <property type="match status" value="1"/>
</dbReference>
<keyword evidence="4" id="KW-0004">4Fe-4S</keyword>
<keyword evidence="5" id="KW-0662">Pyridine nucleotide biosynthesis</keyword>
<keyword evidence="9" id="KW-0411">Iron-sulfur</keyword>
<evidence type="ECO:0000256" key="3">
    <source>
        <dbReference type="ARBA" id="ARBA00012669"/>
    </source>
</evidence>
<evidence type="ECO:0000256" key="2">
    <source>
        <dbReference type="ARBA" id="ARBA00005065"/>
    </source>
</evidence>
<dbReference type="InterPro" id="IPR003473">
    <property type="entry name" value="NadA"/>
</dbReference>
<dbReference type="UniPathway" id="UPA00253">
    <property type="reaction ID" value="UER00327"/>
</dbReference>
<dbReference type="GO" id="GO:0046872">
    <property type="term" value="F:metal ion binding"/>
    <property type="evidence" value="ECO:0007669"/>
    <property type="project" value="UniProtKB-KW"/>
</dbReference>
<dbReference type="EC" id="2.5.1.72" evidence="3"/>
<keyword evidence="6 10" id="KW-0808">Transferase</keyword>
<protein>
    <recommendedName>
        <fullName evidence="3">quinolinate synthase</fullName>
        <ecNumber evidence="3">2.5.1.72</ecNumber>
    </recommendedName>
</protein>
<gene>
    <name evidence="10" type="primary">nadA_37</name>
    <name evidence="10" type="ORF">SDC9_184917</name>
</gene>
<sequence>MREARKLYPGAPVLAHPECRPEVLAEADYIGSTSGILKYATENDEREFIICTECGIGYRLRTDNPGKLFHFVSPTPVCADMKLITLQKIADALENGTGEVVLAEKFRLSANAPLTRMLELSK</sequence>
<evidence type="ECO:0000256" key="6">
    <source>
        <dbReference type="ARBA" id="ARBA00022679"/>
    </source>
</evidence>
<keyword evidence="7" id="KW-0479">Metal-binding</keyword>
<proteinExistence type="predicted"/>
<dbReference type="EMBL" id="VSSQ01092037">
    <property type="protein sequence ID" value="MPN37400.1"/>
    <property type="molecule type" value="Genomic_DNA"/>
</dbReference>
<dbReference type="PANTHER" id="PTHR30573:SF0">
    <property type="entry name" value="QUINOLINATE SYNTHASE, CHLOROPLASTIC"/>
    <property type="match status" value="1"/>
</dbReference>
<name>A0A645HF79_9ZZZZ</name>
<dbReference type="InterPro" id="IPR036094">
    <property type="entry name" value="NadA_sf"/>
</dbReference>
<organism evidence="10">
    <name type="scientific">bioreactor metagenome</name>
    <dbReference type="NCBI Taxonomy" id="1076179"/>
    <lineage>
        <taxon>unclassified sequences</taxon>
        <taxon>metagenomes</taxon>
        <taxon>ecological metagenomes</taxon>
    </lineage>
</organism>
<evidence type="ECO:0000256" key="8">
    <source>
        <dbReference type="ARBA" id="ARBA00023004"/>
    </source>
</evidence>
<dbReference type="SUPFAM" id="SSF142754">
    <property type="entry name" value="NadA-like"/>
    <property type="match status" value="1"/>
</dbReference>
<comment type="pathway">
    <text evidence="2">Cofactor biosynthesis; NAD(+) biosynthesis; quinolinate from iminoaspartate: step 1/1.</text>
</comment>
<dbReference type="GO" id="GO:0034628">
    <property type="term" value="P:'de novo' NAD+ biosynthetic process from L-aspartate"/>
    <property type="evidence" value="ECO:0007669"/>
    <property type="project" value="TreeGrafter"/>
</dbReference>
<dbReference type="PANTHER" id="PTHR30573">
    <property type="entry name" value="QUINOLINATE SYNTHETASE A"/>
    <property type="match status" value="1"/>
</dbReference>
<accession>A0A645HF79</accession>
<reference evidence="10" key="1">
    <citation type="submission" date="2019-08" db="EMBL/GenBank/DDBJ databases">
        <authorList>
            <person name="Kucharzyk K."/>
            <person name="Murdoch R.W."/>
            <person name="Higgins S."/>
            <person name="Loffler F."/>
        </authorList>
    </citation>
    <scope>NUCLEOTIDE SEQUENCE</scope>
</reference>
<evidence type="ECO:0000256" key="7">
    <source>
        <dbReference type="ARBA" id="ARBA00022723"/>
    </source>
</evidence>
<comment type="caution">
    <text evidence="10">The sequence shown here is derived from an EMBL/GenBank/DDBJ whole genome shotgun (WGS) entry which is preliminary data.</text>
</comment>
<evidence type="ECO:0000256" key="5">
    <source>
        <dbReference type="ARBA" id="ARBA00022642"/>
    </source>
</evidence>
<dbReference type="GO" id="GO:0008987">
    <property type="term" value="F:quinolinate synthetase A activity"/>
    <property type="evidence" value="ECO:0007669"/>
    <property type="project" value="InterPro"/>
</dbReference>
<comment type="cofactor">
    <cofactor evidence="1">
        <name>[4Fe-4S] cluster</name>
        <dbReference type="ChEBI" id="CHEBI:49883"/>
    </cofactor>
</comment>
<evidence type="ECO:0000256" key="4">
    <source>
        <dbReference type="ARBA" id="ARBA00022485"/>
    </source>
</evidence>
<evidence type="ECO:0000256" key="1">
    <source>
        <dbReference type="ARBA" id="ARBA00001966"/>
    </source>
</evidence>